<evidence type="ECO:0000313" key="2">
    <source>
        <dbReference type="EMBL" id="XDJ03033.1"/>
    </source>
</evidence>
<organism evidence="2">
    <name type="scientific">Klebsiella phage JLBP1001</name>
    <dbReference type="NCBI Taxonomy" id="3236746"/>
    <lineage>
        <taxon>Viruses</taxon>
        <taxon>Duplodnaviria</taxon>
        <taxon>Heunggongvirae</taxon>
        <taxon>Uroviricota</taxon>
        <taxon>Caudoviricetes</taxon>
        <taxon>Drexlerviridae</taxon>
        <taxon>Webervirus</taxon>
    </lineage>
</organism>
<proteinExistence type="predicted"/>
<evidence type="ECO:0000256" key="1">
    <source>
        <dbReference type="SAM" id="MobiDB-lite"/>
    </source>
</evidence>
<gene>
    <name evidence="2" type="ORF">SSTEPNWQ_CDS0064</name>
</gene>
<protein>
    <submittedName>
        <fullName evidence="2">Uncharacterized protein</fullName>
    </submittedName>
</protein>
<feature type="region of interest" description="Disordered" evidence="1">
    <location>
        <begin position="1"/>
        <end position="23"/>
    </location>
</feature>
<reference evidence="2" key="1">
    <citation type="submission" date="2024-07" db="EMBL/GenBank/DDBJ databases">
        <authorList>
            <person name="Dou L."/>
            <person name="Ren J."/>
        </authorList>
    </citation>
    <scope>NUCLEOTIDE SEQUENCE</scope>
</reference>
<dbReference type="EMBL" id="PP973870">
    <property type="protein sequence ID" value="XDJ03033.1"/>
    <property type="molecule type" value="Genomic_DNA"/>
</dbReference>
<sequence>MLRYDTSSISRQKKKKRKGPNGPFLLCKAI</sequence>
<feature type="compositionally biased region" description="Polar residues" evidence="1">
    <location>
        <begin position="1"/>
        <end position="10"/>
    </location>
</feature>
<accession>A0AB39C8L0</accession>
<name>A0AB39C8L0_9CAUD</name>